<dbReference type="InterPro" id="IPR023198">
    <property type="entry name" value="PGP-like_dom2"/>
</dbReference>
<reference evidence="1 2" key="1">
    <citation type="submission" date="2024-05" db="EMBL/GenBank/DDBJ databases">
        <authorList>
            <person name="Duchaud E."/>
        </authorList>
    </citation>
    <scope>NUCLEOTIDE SEQUENCE [LARGE SCALE GENOMIC DNA]</scope>
    <source>
        <strain evidence="1">Ena-SAMPLE-TAB-13-05-2024-13:56:06:370-140302</strain>
    </source>
</reference>
<dbReference type="RefSeq" id="WP_348710080.1">
    <property type="nucleotide sequence ID" value="NZ_CAXIXY010000003.1"/>
</dbReference>
<evidence type="ECO:0000313" key="2">
    <source>
        <dbReference type="Proteomes" id="UP001497416"/>
    </source>
</evidence>
<dbReference type="InterPro" id="IPR023214">
    <property type="entry name" value="HAD_sf"/>
</dbReference>
<proteinExistence type="predicted"/>
<dbReference type="Gene3D" id="3.40.50.1000">
    <property type="entry name" value="HAD superfamily/HAD-like"/>
    <property type="match status" value="1"/>
</dbReference>
<dbReference type="Proteomes" id="UP001497416">
    <property type="component" value="Unassembled WGS sequence"/>
</dbReference>
<dbReference type="Pfam" id="PF00702">
    <property type="entry name" value="Hydrolase"/>
    <property type="match status" value="1"/>
</dbReference>
<dbReference type="Gene3D" id="1.10.150.240">
    <property type="entry name" value="Putative phosphatase, domain 2"/>
    <property type="match status" value="1"/>
</dbReference>
<comment type="caution">
    <text evidence="1">The sequence shown here is derived from an EMBL/GenBank/DDBJ whole genome shotgun (WGS) entry which is preliminary data.</text>
</comment>
<dbReference type="SFLD" id="SFLDG01129">
    <property type="entry name" value="C1.5:_HAD__Beta-PGM__Phosphata"/>
    <property type="match status" value="1"/>
</dbReference>
<protein>
    <recommendedName>
        <fullName evidence="3">Phosphoglycolate phosphatase-like HAD superfamily hydrolase</fullName>
    </recommendedName>
</protein>
<accession>A0ABM9NSD1</accession>
<gene>
    <name evidence="1" type="ORF">T190607A01A_10485</name>
</gene>
<dbReference type="SFLD" id="SFLDS00003">
    <property type="entry name" value="Haloacid_Dehalogenase"/>
    <property type="match status" value="1"/>
</dbReference>
<organism evidence="1 2">
    <name type="scientific">Tenacibaculum platacis</name>
    <dbReference type="NCBI Taxonomy" id="3137852"/>
    <lineage>
        <taxon>Bacteria</taxon>
        <taxon>Pseudomonadati</taxon>
        <taxon>Bacteroidota</taxon>
        <taxon>Flavobacteriia</taxon>
        <taxon>Flavobacteriales</taxon>
        <taxon>Flavobacteriaceae</taxon>
        <taxon>Tenacibaculum</taxon>
    </lineage>
</organism>
<sequence length="226" mass="26122">MKKNKLIVLDIDDTLTRSEDKHTDSLVYAMHEFGIKDVDTDWKAYAHTSDSFILKENYERSLGDKFSFSIIPEFERIMTEYFMKLPNSVEVLGAKNAVEFIMNETDYGVCFATGSILKPAYLKLEQIGLEFDKEVLESANSFFTREEIVQSAIQRAEAFYNVNSFEEIISFGDGLWDVTTAENLNLHFVGVNTKNIEDFKKKNVKHHINHWGDFDLTEIESIFNIK</sequence>
<keyword evidence="2" id="KW-1185">Reference proteome</keyword>
<dbReference type="InterPro" id="IPR036412">
    <property type="entry name" value="HAD-like_sf"/>
</dbReference>
<evidence type="ECO:0000313" key="1">
    <source>
        <dbReference type="EMBL" id="CAL2077165.1"/>
    </source>
</evidence>
<evidence type="ECO:0008006" key="3">
    <source>
        <dbReference type="Google" id="ProtNLM"/>
    </source>
</evidence>
<name>A0ABM9NSD1_9FLAO</name>
<dbReference type="EMBL" id="CAXIXY010000003">
    <property type="protein sequence ID" value="CAL2077165.1"/>
    <property type="molecule type" value="Genomic_DNA"/>
</dbReference>
<dbReference type="SUPFAM" id="SSF56784">
    <property type="entry name" value="HAD-like"/>
    <property type="match status" value="1"/>
</dbReference>